<feature type="transmembrane region" description="Helical" evidence="10">
    <location>
        <begin position="71"/>
        <end position="88"/>
    </location>
</feature>
<proteinExistence type="inferred from homology"/>
<keyword evidence="4 10" id="KW-0812">Transmembrane</keyword>
<comment type="catalytic activity">
    <reaction evidence="10">
        <text>a very-long-chain acyl-CoA + malonyl-CoA + H(+) = a very-long-chain 3-oxoacyl-CoA + CO2 + CoA</text>
        <dbReference type="Rhea" id="RHEA:32727"/>
        <dbReference type="ChEBI" id="CHEBI:15378"/>
        <dbReference type="ChEBI" id="CHEBI:16526"/>
        <dbReference type="ChEBI" id="CHEBI:57287"/>
        <dbReference type="ChEBI" id="CHEBI:57384"/>
        <dbReference type="ChEBI" id="CHEBI:90725"/>
        <dbReference type="ChEBI" id="CHEBI:90736"/>
        <dbReference type="EC" id="2.3.1.199"/>
    </reaction>
</comment>
<dbReference type="InterPro" id="IPR002076">
    <property type="entry name" value="ELO_fam"/>
</dbReference>
<protein>
    <recommendedName>
        <fullName evidence="10">Elongation of very long chain fatty acids protein</fullName>
        <ecNumber evidence="10">2.3.1.199</ecNumber>
    </recommendedName>
    <alternativeName>
        <fullName evidence="10">Very-long-chain 3-oxoacyl-CoA synthase</fullName>
    </alternativeName>
</protein>
<dbReference type="GO" id="GO:0034626">
    <property type="term" value="P:fatty acid elongation, polyunsaturated fatty acid"/>
    <property type="evidence" value="ECO:0007669"/>
    <property type="project" value="TreeGrafter"/>
</dbReference>
<evidence type="ECO:0000256" key="9">
    <source>
        <dbReference type="ARBA" id="ARBA00023160"/>
    </source>
</evidence>
<dbReference type="EC" id="2.3.1.199" evidence="10"/>
<evidence type="ECO:0000313" key="12">
    <source>
        <dbReference type="Proteomes" id="UP001353858"/>
    </source>
</evidence>
<keyword evidence="2 10" id="KW-0444">Lipid biosynthesis</keyword>
<reference evidence="12" key="1">
    <citation type="submission" date="2023-01" db="EMBL/GenBank/DDBJ databases">
        <title>Key to firefly adult light organ development and bioluminescence: homeobox transcription factors regulate luciferase expression and transportation to peroxisome.</title>
        <authorList>
            <person name="Fu X."/>
        </authorList>
    </citation>
    <scope>NUCLEOTIDE SEQUENCE [LARGE SCALE GENOMIC DNA]</scope>
</reference>
<dbReference type="PANTHER" id="PTHR11157">
    <property type="entry name" value="FATTY ACID ACYL TRANSFERASE-RELATED"/>
    <property type="match status" value="1"/>
</dbReference>
<dbReference type="GO" id="GO:0019367">
    <property type="term" value="P:fatty acid elongation, saturated fatty acid"/>
    <property type="evidence" value="ECO:0007669"/>
    <property type="project" value="TreeGrafter"/>
</dbReference>
<dbReference type="Pfam" id="PF01151">
    <property type="entry name" value="ELO"/>
    <property type="match status" value="1"/>
</dbReference>
<dbReference type="PANTHER" id="PTHR11157:SF22">
    <property type="entry name" value="ELONGATION OF VERY LONG CHAIN FATTY ACIDS PROTEIN"/>
    <property type="match status" value="1"/>
</dbReference>
<evidence type="ECO:0000256" key="5">
    <source>
        <dbReference type="ARBA" id="ARBA00022832"/>
    </source>
</evidence>
<dbReference type="EMBL" id="JARPUR010000005">
    <property type="protein sequence ID" value="KAK4875915.1"/>
    <property type="molecule type" value="Genomic_DNA"/>
</dbReference>
<evidence type="ECO:0000256" key="7">
    <source>
        <dbReference type="ARBA" id="ARBA00023098"/>
    </source>
</evidence>
<dbReference type="GO" id="GO:0005789">
    <property type="term" value="C:endoplasmic reticulum membrane"/>
    <property type="evidence" value="ECO:0007669"/>
    <property type="project" value="TreeGrafter"/>
</dbReference>
<accession>A0AAN7Q1I4</accession>
<evidence type="ECO:0000313" key="11">
    <source>
        <dbReference type="EMBL" id="KAK4875915.1"/>
    </source>
</evidence>
<comment type="subcellular location">
    <subcellularLocation>
        <location evidence="1">Membrane</location>
        <topology evidence="1">Multi-pass membrane protein</topology>
    </subcellularLocation>
</comment>
<evidence type="ECO:0000256" key="10">
    <source>
        <dbReference type="RuleBase" id="RU361115"/>
    </source>
</evidence>
<dbReference type="GO" id="GO:0034625">
    <property type="term" value="P:fatty acid elongation, monounsaturated fatty acid"/>
    <property type="evidence" value="ECO:0007669"/>
    <property type="project" value="TreeGrafter"/>
</dbReference>
<evidence type="ECO:0000256" key="2">
    <source>
        <dbReference type="ARBA" id="ARBA00022516"/>
    </source>
</evidence>
<name>A0AAN7Q1I4_9COLE</name>
<evidence type="ECO:0000256" key="8">
    <source>
        <dbReference type="ARBA" id="ARBA00023136"/>
    </source>
</evidence>
<gene>
    <name evidence="11" type="ORF">RN001_012337</name>
</gene>
<dbReference type="GO" id="GO:0030148">
    <property type="term" value="P:sphingolipid biosynthetic process"/>
    <property type="evidence" value="ECO:0007669"/>
    <property type="project" value="TreeGrafter"/>
</dbReference>
<dbReference type="AlphaFoldDB" id="A0AAN7Q1I4"/>
<keyword evidence="7 10" id="KW-0443">Lipid metabolism</keyword>
<keyword evidence="3 10" id="KW-0808">Transferase</keyword>
<evidence type="ECO:0000256" key="4">
    <source>
        <dbReference type="ARBA" id="ARBA00022692"/>
    </source>
</evidence>
<comment type="caution">
    <text evidence="10">Lacks conserved residue(s) required for the propagation of feature annotation.</text>
</comment>
<evidence type="ECO:0000256" key="6">
    <source>
        <dbReference type="ARBA" id="ARBA00022989"/>
    </source>
</evidence>
<comment type="caution">
    <text evidence="11">The sequence shown here is derived from an EMBL/GenBank/DDBJ whole genome shotgun (WGS) entry which is preliminary data.</text>
</comment>
<evidence type="ECO:0000256" key="1">
    <source>
        <dbReference type="ARBA" id="ARBA00004141"/>
    </source>
</evidence>
<comment type="similarity">
    <text evidence="10">Belongs to the ELO family.</text>
</comment>
<keyword evidence="12" id="KW-1185">Reference proteome</keyword>
<sequence length="338" mass="39606">MNNTEMASLVRLALDSYVDIVDKISDPRTTDWPLMQSPVPTILMVVSYLYVVIILGPRIMRDRKPFKLKEVLIVYNGFQVLFSLFMLYEHLMSGWFLDYSYKCEPVDYSNNKKAIRMANLCWWYYISKLTEFADTIFFVMRKKDSQVTILHLYHHSLTPLETWVLVKFIAGGHGTFSNLINNLVHVIMYFYYMVAAMGPEYQKYLWWKKHLTHLQLLQFTLVFFHSAQLIWTDCGYPTIVFVGGKQLILPVRQTTVNPSNAPYNAHCSNCRRSDDLIQKMMQSIELLSHDVKYHIQLSQLNSNIVSNDLPHNPALEQLPVYTVEQLLKFNESLQDKHK</sequence>
<dbReference type="GO" id="GO:0042761">
    <property type="term" value="P:very long-chain fatty acid biosynthetic process"/>
    <property type="evidence" value="ECO:0007669"/>
    <property type="project" value="TreeGrafter"/>
</dbReference>
<evidence type="ECO:0000256" key="3">
    <source>
        <dbReference type="ARBA" id="ARBA00022679"/>
    </source>
</evidence>
<dbReference type="Proteomes" id="UP001353858">
    <property type="component" value="Unassembled WGS sequence"/>
</dbReference>
<dbReference type="GO" id="GO:0009922">
    <property type="term" value="F:fatty acid elongase activity"/>
    <property type="evidence" value="ECO:0007669"/>
    <property type="project" value="UniProtKB-EC"/>
</dbReference>
<keyword evidence="5 10" id="KW-0276">Fatty acid metabolism</keyword>
<keyword evidence="8 10" id="KW-0472">Membrane</keyword>
<keyword evidence="9 10" id="KW-0275">Fatty acid biosynthesis</keyword>
<keyword evidence="6 10" id="KW-1133">Transmembrane helix</keyword>
<organism evidence="11 12">
    <name type="scientific">Aquatica leii</name>
    <dbReference type="NCBI Taxonomy" id="1421715"/>
    <lineage>
        <taxon>Eukaryota</taxon>
        <taxon>Metazoa</taxon>
        <taxon>Ecdysozoa</taxon>
        <taxon>Arthropoda</taxon>
        <taxon>Hexapoda</taxon>
        <taxon>Insecta</taxon>
        <taxon>Pterygota</taxon>
        <taxon>Neoptera</taxon>
        <taxon>Endopterygota</taxon>
        <taxon>Coleoptera</taxon>
        <taxon>Polyphaga</taxon>
        <taxon>Elateriformia</taxon>
        <taxon>Elateroidea</taxon>
        <taxon>Lampyridae</taxon>
        <taxon>Luciolinae</taxon>
        <taxon>Aquatica</taxon>
    </lineage>
</organism>
<feature type="transmembrane region" description="Helical" evidence="10">
    <location>
        <begin position="39"/>
        <end position="59"/>
    </location>
</feature>